<evidence type="ECO:0000256" key="1">
    <source>
        <dbReference type="SAM" id="MobiDB-lite"/>
    </source>
</evidence>
<gene>
    <name evidence="2" type="ordered locus">Bd2863</name>
</gene>
<dbReference type="HOGENOM" id="CLU_3058931_0_0_7"/>
<dbReference type="STRING" id="264462.Bd2863"/>
<organism evidence="2 3">
    <name type="scientific">Bdellovibrio bacteriovorus (strain ATCC 15356 / DSM 50701 / NCIMB 9529 / HD100)</name>
    <dbReference type="NCBI Taxonomy" id="264462"/>
    <lineage>
        <taxon>Bacteria</taxon>
        <taxon>Pseudomonadati</taxon>
        <taxon>Bdellovibrionota</taxon>
        <taxon>Bdellovibrionia</taxon>
        <taxon>Bdellovibrionales</taxon>
        <taxon>Pseudobdellovibrionaceae</taxon>
        <taxon>Bdellovibrio</taxon>
    </lineage>
</organism>
<feature type="region of interest" description="Disordered" evidence="1">
    <location>
        <begin position="1"/>
        <end position="21"/>
    </location>
</feature>
<evidence type="ECO:0000313" key="2">
    <source>
        <dbReference type="EMBL" id="CAE80643.1"/>
    </source>
</evidence>
<accession>Q6MJB8</accession>
<evidence type="ECO:0000313" key="3">
    <source>
        <dbReference type="Proteomes" id="UP000008080"/>
    </source>
</evidence>
<protein>
    <submittedName>
        <fullName evidence="2">Uncharacterized protein</fullName>
    </submittedName>
</protein>
<sequence>MGAFLLSAARQSAPPAELERRQARKLEQLQHSRLPPEHYKLFNSPSYFRHLGG</sequence>
<dbReference type="Proteomes" id="UP000008080">
    <property type="component" value="Chromosome"/>
</dbReference>
<dbReference type="EMBL" id="BX842653">
    <property type="protein sequence ID" value="CAE80643.1"/>
    <property type="molecule type" value="Genomic_DNA"/>
</dbReference>
<name>Q6MJB8_BDEBA</name>
<dbReference type="AlphaFoldDB" id="Q6MJB8"/>
<dbReference type="KEGG" id="bba:Bd2863"/>
<keyword evidence="3" id="KW-1185">Reference proteome</keyword>
<reference evidence="2 3" key="1">
    <citation type="journal article" date="2004" name="Science">
        <title>A predator unmasked: life cycle of Bdellovibrio bacteriovorus from a genomic perspective.</title>
        <authorList>
            <person name="Rendulic S."/>
            <person name="Jagtap P."/>
            <person name="Rosinus A."/>
            <person name="Eppinger M."/>
            <person name="Baar C."/>
            <person name="Lanz C."/>
            <person name="Keller H."/>
            <person name="Lambert C."/>
            <person name="Evans K.J."/>
            <person name="Goesmann A."/>
            <person name="Meyer F."/>
            <person name="Sockett R.E."/>
            <person name="Schuster S.C."/>
        </authorList>
    </citation>
    <scope>NUCLEOTIDE SEQUENCE [LARGE SCALE GENOMIC DNA]</scope>
    <source>
        <strain evidence="3">ATCC 15356 / DSM 50701 / NCIMB 9529 / HD100</strain>
    </source>
</reference>
<proteinExistence type="predicted"/>